<dbReference type="GO" id="GO:0016491">
    <property type="term" value="F:oxidoreductase activity"/>
    <property type="evidence" value="ECO:0007669"/>
    <property type="project" value="InterPro"/>
</dbReference>
<evidence type="ECO:0000256" key="2">
    <source>
        <dbReference type="ARBA" id="ARBA00004141"/>
    </source>
</evidence>
<evidence type="ECO:0000256" key="11">
    <source>
        <dbReference type="SAM" id="Phobius"/>
    </source>
</evidence>
<dbReference type="WBParaSite" id="PDA_v2.g26143.t1">
    <property type="protein sequence ID" value="PDA_v2.g26143.t1"/>
    <property type="gene ID" value="PDA_v2.g26143"/>
</dbReference>
<dbReference type="AlphaFoldDB" id="A0A914Q5F9"/>
<evidence type="ECO:0000313" key="13">
    <source>
        <dbReference type="Proteomes" id="UP000887578"/>
    </source>
</evidence>
<dbReference type="InterPro" id="IPR043205">
    <property type="entry name" value="CYB561/CYBRD1-like"/>
</dbReference>
<dbReference type="PANTHER" id="PTHR10106">
    <property type="entry name" value="CYTOCHROME B561-RELATED"/>
    <property type="match status" value="1"/>
</dbReference>
<keyword evidence="13" id="KW-1185">Reference proteome</keyword>
<reference evidence="14" key="1">
    <citation type="submission" date="2022-11" db="UniProtKB">
        <authorList>
            <consortium name="WormBaseParasite"/>
        </authorList>
    </citation>
    <scope>IDENTIFICATION</scope>
</reference>
<dbReference type="PANTHER" id="PTHR10106:SF50">
    <property type="entry name" value="CYTOCHROME B561 DOMAIN-CONTAINING PROTEIN"/>
    <property type="match status" value="1"/>
</dbReference>
<evidence type="ECO:0000256" key="10">
    <source>
        <dbReference type="ARBA" id="ARBA00023136"/>
    </source>
</evidence>
<keyword evidence="8 11" id="KW-1133">Transmembrane helix</keyword>
<dbReference type="GO" id="GO:0046872">
    <property type="term" value="F:metal ion binding"/>
    <property type="evidence" value="ECO:0007669"/>
    <property type="project" value="UniProtKB-KW"/>
</dbReference>
<dbReference type="InterPro" id="IPR006593">
    <property type="entry name" value="Cyt_b561/ferric_Rdtase_TM"/>
</dbReference>
<evidence type="ECO:0000256" key="5">
    <source>
        <dbReference type="ARBA" id="ARBA00022692"/>
    </source>
</evidence>
<keyword evidence="10 11" id="KW-0472">Membrane</keyword>
<dbReference type="PROSITE" id="PS50939">
    <property type="entry name" value="CYTOCHROME_B561"/>
    <property type="match status" value="1"/>
</dbReference>
<sequence>MKLFIAGFVNYAFPKTSPKVRAGFMPWHTKFGMFLMTLAVIQVSIGQKYISIGPCEASLSCDNHLDFIHNFAVLSIILYYILILVLVGKPEWKRRQTIDERKHD</sequence>
<evidence type="ECO:0000259" key="12">
    <source>
        <dbReference type="PROSITE" id="PS50939"/>
    </source>
</evidence>
<name>A0A914Q5F9_9BILA</name>
<dbReference type="Proteomes" id="UP000887578">
    <property type="component" value="Unplaced"/>
</dbReference>
<accession>A0A914Q5F9</accession>
<evidence type="ECO:0000256" key="1">
    <source>
        <dbReference type="ARBA" id="ARBA00001970"/>
    </source>
</evidence>
<organism evidence="13 14">
    <name type="scientific">Panagrolaimus davidi</name>
    <dbReference type="NCBI Taxonomy" id="227884"/>
    <lineage>
        <taxon>Eukaryota</taxon>
        <taxon>Metazoa</taxon>
        <taxon>Ecdysozoa</taxon>
        <taxon>Nematoda</taxon>
        <taxon>Chromadorea</taxon>
        <taxon>Rhabditida</taxon>
        <taxon>Tylenchina</taxon>
        <taxon>Panagrolaimomorpha</taxon>
        <taxon>Panagrolaimoidea</taxon>
        <taxon>Panagrolaimidae</taxon>
        <taxon>Panagrolaimus</taxon>
    </lineage>
</organism>
<dbReference type="Pfam" id="PF03188">
    <property type="entry name" value="Cytochrom_B561"/>
    <property type="match status" value="1"/>
</dbReference>
<feature type="domain" description="Cytochrome b561" evidence="12">
    <location>
        <begin position="1"/>
        <end position="88"/>
    </location>
</feature>
<proteinExistence type="predicted"/>
<keyword evidence="7" id="KW-0249">Electron transport</keyword>
<keyword evidence="6" id="KW-0479">Metal-binding</keyword>
<keyword evidence="9" id="KW-0408">Iron</keyword>
<evidence type="ECO:0000256" key="6">
    <source>
        <dbReference type="ARBA" id="ARBA00022723"/>
    </source>
</evidence>
<evidence type="ECO:0000256" key="3">
    <source>
        <dbReference type="ARBA" id="ARBA00022448"/>
    </source>
</evidence>
<evidence type="ECO:0000256" key="8">
    <source>
        <dbReference type="ARBA" id="ARBA00022989"/>
    </source>
</evidence>
<keyword evidence="5 11" id="KW-0812">Transmembrane</keyword>
<comment type="cofactor">
    <cofactor evidence="1">
        <name>heme b</name>
        <dbReference type="ChEBI" id="CHEBI:60344"/>
    </cofactor>
</comment>
<dbReference type="GO" id="GO:0016020">
    <property type="term" value="C:membrane"/>
    <property type="evidence" value="ECO:0007669"/>
    <property type="project" value="UniProtKB-SubCell"/>
</dbReference>
<keyword evidence="4" id="KW-0349">Heme</keyword>
<keyword evidence="3" id="KW-0813">Transport</keyword>
<evidence type="ECO:0000256" key="9">
    <source>
        <dbReference type="ARBA" id="ARBA00023004"/>
    </source>
</evidence>
<feature type="transmembrane region" description="Helical" evidence="11">
    <location>
        <begin position="67"/>
        <end position="87"/>
    </location>
</feature>
<comment type="subcellular location">
    <subcellularLocation>
        <location evidence="2">Membrane</location>
        <topology evidence="2">Multi-pass membrane protein</topology>
    </subcellularLocation>
</comment>
<protein>
    <submittedName>
        <fullName evidence="14">Cytochrome b561 domain-containing protein</fullName>
    </submittedName>
</protein>
<evidence type="ECO:0000256" key="4">
    <source>
        <dbReference type="ARBA" id="ARBA00022617"/>
    </source>
</evidence>
<dbReference type="Gene3D" id="1.20.120.1770">
    <property type="match status" value="1"/>
</dbReference>
<evidence type="ECO:0000313" key="14">
    <source>
        <dbReference type="WBParaSite" id="PDA_v2.g26143.t1"/>
    </source>
</evidence>
<evidence type="ECO:0000256" key="7">
    <source>
        <dbReference type="ARBA" id="ARBA00022982"/>
    </source>
</evidence>